<evidence type="ECO:0000313" key="1">
    <source>
        <dbReference type="EMBL" id="TFK95234.1"/>
    </source>
</evidence>
<protein>
    <submittedName>
        <fullName evidence="1">Uncharacterized protein</fullName>
    </submittedName>
</protein>
<gene>
    <name evidence="1" type="ORF">BDV98DRAFT_422282</name>
</gene>
<dbReference type="EMBL" id="ML178900">
    <property type="protein sequence ID" value="TFK95234.1"/>
    <property type="molecule type" value="Genomic_DNA"/>
</dbReference>
<sequence length="248" mass="28410">MGNREGRREGESYDFLQAFKMPCRDVMLARLSGGGLEESGPQEGLQNLQWSARLSIAVPQPWNSLVPVHAEHGFDRYRDTFITRSDSRFTRYVAIYFCQIELGNLRNTAKRQFPNLAFSELVVNVSFIEYAPGEPVTYTLQKFSEFQPSPDPRSNVNQKKYLREKAKEQGDGLVFNIIAPQTANHSMNFTGVMGGDSFWDGTLFMPDFKEMKDEQILEFGRRMQDIMGMQRMLADQYAEMGEAEKAQL</sequence>
<dbReference type="Proteomes" id="UP000305067">
    <property type="component" value="Unassembled WGS sequence"/>
</dbReference>
<organism evidence="1 2">
    <name type="scientific">Pterulicium gracile</name>
    <dbReference type="NCBI Taxonomy" id="1884261"/>
    <lineage>
        <taxon>Eukaryota</taxon>
        <taxon>Fungi</taxon>
        <taxon>Dikarya</taxon>
        <taxon>Basidiomycota</taxon>
        <taxon>Agaricomycotina</taxon>
        <taxon>Agaricomycetes</taxon>
        <taxon>Agaricomycetidae</taxon>
        <taxon>Agaricales</taxon>
        <taxon>Pleurotineae</taxon>
        <taxon>Pterulaceae</taxon>
        <taxon>Pterulicium</taxon>
    </lineage>
</organism>
<dbReference type="AlphaFoldDB" id="A0A5C3PZF3"/>
<keyword evidence="2" id="KW-1185">Reference proteome</keyword>
<proteinExistence type="predicted"/>
<evidence type="ECO:0000313" key="2">
    <source>
        <dbReference type="Proteomes" id="UP000305067"/>
    </source>
</evidence>
<accession>A0A5C3PZF3</accession>
<name>A0A5C3PZF3_9AGAR</name>
<reference evidence="1 2" key="1">
    <citation type="journal article" date="2019" name="Nat. Ecol. Evol.">
        <title>Megaphylogeny resolves global patterns of mushroom evolution.</title>
        <authorList>
            <person name="Varga T."/>
            <person name="Krizsan K."/>
            <person name="Foldi C."/>
            <person name="Dima B."/>
            <person name="Sanchez-Garcia M."/>
            <person name="Sanchez-Ramirez S."/>
            <person name="Szollosi G.J."/>
            <person name="Szarkandi J.G."/>
            <person name="Papp V."/>
            <person name="Albert L."/>
            <person name="Andreopoulos W."/>
            <person name="Angelini C."/>
            <person name="Antonin V."/>
            <person name="Barry K.W."/>
            <person name="Bougher N.L."/>
            <person name="Buchanan P."/>
            <person name="Buyck B."/>
            <person name="Bense V."/>
            <person name="Catcheside P."/>
            <person name="Chovatia M."/>
            <person name="Cooper J."/>
            <person name="Damon W."/>
            <person name="Desjardin D."/>
            <person name="Finy P."/>
            <person name="Geml J."/>
            <person name="Haridas S."/>
            <person name="Hughes K."/>
            <person name="Justo A."/>
            <person name="Karasinski D."/>
            <person name="Kautmanova I."/>
            <person name="Kiss B."/>
            <person name="Kocsube S."/>
            <person name="Kotiranta H."/>
            <person name="LaButti K.M."/>
            <person name="Lechner B.E."/>
            <person name="Liimatainen K."/>
            <person name="Lipzen A."/>
            <person name="Lukacs Z."/>
            <person name="Mihaltcheva S."/>
            <person name="Morgado L.N."/>
            <person name="Niskanen T."/>
            <person name="Noordeloos M.E."/>
            <person name="Ohm R.A."/>
            <person name="Ortiz-Santana B."/>
            <person name="Ovrebo C."/>
            <person name="Racz N."/>
            <person name="Riley R."/>
            <person name="Savchenko A."/>
            <person name="Shiryaev A."/>
            <person name="Soop K."/>
            <person name="Spirin V."/>
            <person name="Szebenyi C."/>
            <person name="Tomsovsky M."/>
            <person name="Tulloss R.E."/>
            <person name="Uehling J."/>
            <person name="Grigoriev I.V."/>
            <person name="Vagvolgyi C."/>
            <person name="Papp T."/>
            <person name="Martin F.M."/>
            <person name="Miettinen O."/>
            <person name="Hibbett D.S."/>
            <person name="Nagy L.G."/>
        </authorList>
    </citation>
    <scope>NUCLEOTIDE SEQUENCE [LARGE SCALE GENOMIC DNA]</scope>
    <source>
        <strain evidence="1 2">CBS 309.79</strain>
    </source>
</reference>